<dbReference type="Gene3D" id="3.90.550.10">
    <property type="entry name" value="Spore Coat Polysaccharide Biosynthesis Protein SpsA, Chain A"/>
    <property type="match status" value="1"/>
</dbReference>
<reference evidence="1 2" key="1">
    <citation type="submission" date="2018-04" db="EMBL/GenBank/DDBJ databases">
        <title>Methylobacterium sp. PR1016A genome.</title>
        <authorList>
            <person name="Park W."/>
        </authorList>
    </citation>
    <scope>NUCLEOTIDE SEQUENCE [LARGE SCALE GENOMIC DNA]</scope>
    <source>
        <strain evidence="1 2">PR1016A</strain>
        <plasmid evidence="1 2">unnamed1</plasmid>
    </source>
</reference>
<name>A0A2R4WWY3_9HYPH</name>
<accession>A0A2R4WWY3</accession>
<dbReference type="SUPFAM" id="SSF53448">
    <property type="entry name" value="Nucleotide-diphospho-sugar transferases"/>
    <property type="match status" value="1"/>
</dbReference>
<proteinExistence type="predicted"/>
<geneLocation type="plasmid" evidence="1 2">
    <name>unnamed1</name>
</geneLocation>
<dbReference type="Proteomes" id="UP000244755">
    <property type="component" value="Plasmid unnamed1"/>
</dbReference>
<dbReference type="EMBL" id="CP028845">
    <property type="protein sequence ID" value="AWB26054.1"/>
    <property type="molecule type" value="Genomic_DNA"/>
</dbReference>
<keyword evidence="1" id="KW-0614">Plasmid</keyword>
<dbReference type="PIRSF" id="PIRSF028162">
    <property type="entry name" value="BcbE_prd"/>
    <property type="match status" value="1"/>
</dbReference>
<dbReference type="InterPro" id="IPR016873">
    <property type="entry name" value="Caps_polysacc_synth_BcbE_prd"/>
</dbReference>
<protein>
    <submittedName>
        <fullName evidence="1">Capsular biosynthesis protein</fullName>
    </submittedName>
</protein>
<dbReference type="KEGG" id="mee:DA075_34860"/>
<sequence>MIVIPMAGLSQRFRNAGYALPKYMLDLHGRSLFERTVGSFSHYFATEPFLFIARSEADTEDFIYRETARMGISQMEIVMLSEPTLGQADTVRLGLKGARVAQDEPLTIFNIDTIRPRFRYPDRSWMMRADGYLEVMHADDPGYSFARPHEDGDERVAETAEKRVISRLASTGLYYFRRAADYEAAFEVERQVPSAPELYVAPMYNAMIAQGRDVRYFEVPVAEVLFCGTPAQYEDLLKRPDLFAEG</sequence>
<dbReference type="InterPro" id="IPR029044">
    <property type="entry name" value="Nucleotide-diphossugar_trans"/>
</dbReference>
<dbReference type="OrthoDB" id="9788272at2"/>
<dbReference type="AlphaFoldDB" id="A0A2R4WWY3"/>
<evidence type="ECO:0000313" key="2">
    <source>
        <dbReference type="Proteomes" id="UP000244755"/>
    </source>
</evidence>
<keyword evidence="2" id="KW-1185">Reference proteome</keyword>
<dbReference type="CDD" id="cd04183">
    <property type="entry name" value="GT2_BcE_like"/>
    <property type="match status" value="1"/>
</dbReference>
<dbReference type="RefSeq" id="WP_099957625.1">
    <property type="nucleotide sequence ID" value="NZ_CP028845.1"/>
</dbReference>
<gene>
    <name evidence="1" type="ORF">DA075_34860</name>
</gene>
<organism evidence="1 2">
    <name type="scientific">Methylobacterium currus</name>
    <dbReference type="NCBI Taxonomy" id="2051553"/>
    <lineage>
        <taxon>Bacteria</taxon>
        <taxon>Pseudomonadati</taxon>
        <taxon>Pseudomonadota</taxon>
        <taxon>Alphaproteobacteria</taxon>
        <taxon>Hyphomicrobiales</taxon>
        <taxon>Methylobacteriaceae</taxon>
        <taxon>Methylobacterium</taxon>
    </lineage>
</organism>
<evidence type="ECO:0000313" key="1">
    <source>
        <dbReference type="EMBL" id="AWB26054.1"/>
    </source>
</evidence>